<comment type="caution">
    <text evidence="1">The sequence shown here is derived from an EMBL/GenBank/DDBJ whole genome shotgun (WGS) entry which is preliminary data.</text>
</comment>
<proteinExistence type="predicted"/>
<dbReference type="EMBL" id="LAZR01001376">
    <property type="protein sequence ID" value="KKN45630.1"/>
    <property type="molecule type" value="Genomic_DNA"/>
</dbReference>
<reference evidence="1" key="1">
    <citation type="journal article" date="2015" name="Nature">
        <title>Complex archaea that bridge the gap between prokaryotes and eukaryotes.</title>
        <authorList>
            <person name="Spang A."/>
            <person name="Saw J.H."/>
            <person name="Jorgensen S.L."/>
            <person name="Zaremba-Niedzwiedzka K."/>
            <person name="Martijn J."/>
            <person name="Lind A.E."/>
            <person name="van Eijk R."/>
            <person name="Schleper C."/>
            <person name="Guy L."/>
            <person name="Ettema T.J."/>
        </authorList>
    </citation>
    <scope>NUCLEOTIDE SEQUENCE</scope>
</reference>
<evidence type="ECO:0000313" key="1">
    <source>
        <dbReference type="EMBL" id="KKN45630.1"/>
    </source>
</evidence>
<dbReference type="InterPro" id="IPR036390">
    <property type="entry name" value="WH_DNA-bd_sf"/>
</dbReference>
<dbReference type="Gene3D" id="1.10.10.10">
    <property type="entry name" value="Winged helix-like DNA-binding domain superfamily/Winged helix DNA-binding domain"/>
    <property type="match status" value="1"/>
</dbReference>
<name>A0A0F9QN64_9ZZZZ</name>
<dbReference type="AlphaFoldDB" id="A0A0F9QN64"/>
<sequence>MANEILSGKYSEPKEYMSPIQYNLIKTLEITGPLTRKDLVRQLKTPRTTIYDNLIKLQKRKLIEKCSRNEGNRGRPLVFWKLKNNTN</sequence>
<protein>
    <recommendedName>
        <fullName evidence="2">Transcription regulator TrmB N-terminal domain-containing protein</fullName>
    </recommendedName>
</protein>
<dbReference type="SUPFAM" id="SSF46785">
    <property type="entry name" value="Winged helix' DNA-binding domain"/>
    <property type="match status" value="1"/>
</dbReference>
<gene>
    <name evidence="1" type="ORF">LCGC14_0681060</name>
</gene>
<accession>A0A0F9QN64</accession>
<organism evidence="1">
    <name type="scientific">marine sediment metagenome</name>
    <dbReference type="NCBI Taxonomy" id="412755"/>
    <lineage>
        <taxon>unclassified sequences</taxon>
        <taxon>metagenomes</taxon>
        <taxon>ecological metagenomes</taxon>
    </lineage>
</organism>
<evidence type="ECO:0008006" key="2">
    <source>
        <dbReference type="Google" id="ProtNLM"/>
    </source>
</evidence>
<dbReference type="InterPro" id="IPR036388">
    <property type="entry name" value="WH-like_DNA-bd_sf"/>
</dbReference>